<name>A0A2G8S0W6_9APHY</name>
<evidence type="ECO:0000313" key="3">
    <source>
        <dbReference type="Proteomes" id="UP000230002"/>
    </source>
</evidence>
<sequence length="271" mass="30839">MPRSPTDPPALNMSPELPFAPEDGQTYYLEDKHAVFAQQPLQGPSLPECLMPSRSSTLKPPTLMYGWRLGHNKLMQIAVDHFPQVVRYRKGPALLGVVDEETYPWTDEDWDNEHANVAETILDYDFIVAIREYLGFGPEAKDLFDIDILYDSRRQAKYGLTVGSNYLKVIDNDAIKKLEALLATDEPAMWYLHSKKWMWRRVVRKAKSKSKWLPPFVNELEPETVVAKSKSTKSKSTKSKSKSTQSKAQRHEGDGKAVVAFNEPEVMQPVS</sequence>
<organism evidence="2 3">
    <name type="scientific">Ganoderma sinense ZZ0214-1</name>
    <dbReference type="NCBI Taxonomy" id="1077348"/>
    <lineage>
        <taxon>Eukaryota</taxon>
        <taxon>Fungi</taxon>
        <taxon>Dikarya</taxon>
        <taxon>Basidiomycota</taxon>
        <taxon>Agaricomycotina</taxon>
        <taxon>Agaricomycetes</taxon>
        <taxon>Polyporales</taxon>
        <taxon>Polyporaceae</taxon>
        <taxon>Ganoderma</taxon>
    </lineage>
</organism>
<evidence type="ECO:0000313" key="2">
    <source>
        <dbReference type="EMBL" id="PIL27198.1"/>
    </source>
</evidence>
<accession>A0A2G8S0W6</accession>
<feature type="region of interest" description="Disordered" evidence="1">
    <location>
        <begin position="224"/>
        <end position="271"/>
    </location>
</feature>
<evidence type="ECO:0000256" key="1">
    <source>
        <dbReference type="SAM" id="MobiDB-lite"/>
    </source>
</evidence>
<dbReference type="AlphaFoldDB" id="A0A2G8S0W6"/>
<gene>
    <name evidence="2" type="ORF">GSI_10341</name>
</gene>
<comment type="caution">
    <text evidence="2">The sequence shown here is derived from an EMBL/GenBank/DDBJ whole genome shotgun (WGS) entry which is preliminary data.</text>
</comment>
<dbReference type="OrthoDB" id="2749434at2759"/>
<feature type="compositionally biased region" description="Basic residues" evidence="1">
    <location>
        <begin position="230"/>
        <end position="241"/>
    </location>
</feature>
<proteinExistence type="predicted"/>
<protein>
    <submittedName>
        <fullName evidence="2">Uncharacterized protein</fullName>
    </submittedName>
</protein>
<keyword evidence="3" id="KW-1185">Reference proteome</keyword>
<dbReference type="EMBL" id="AYKW01000034">
    <property type="protein sequence ID" value="PIL27198.1"/>
    <property type="molecule type" value="Genomic_DNA"/>
</dbReference>
<reference evidence="2 3" key="1">
    <citation type="journal article" date="2015" name="Sci. Rep.">
        <title>Chromosome-level genome map provides insights into diverse defense mechanisms in the medicinal fungus Ganoderma sinense.</title>
        <authorList>
            <person name="Zhu Y."/>
            <person name="Xu J."/>
            <person name="Sun C."/>
            <person name="Zhou S."/>
            <person name="Xu H."/>
            <person name="Nelson D.R."/>
            <person name="Qian J."/>
            <person name="Song J."/>
            <person name="Luo H."/>
            <person name="Xiang L."/>
            <person name="Li Y."/>
            <person name="Xu Z."/>
            <person name="Ji A."/>
            <person name="Wang L."/>
            <person name="Lu S."/>
            <person name="Hayward A."/>
            <person name="Sun W."/>
            <person name="Li X."/>
            <person name="Schwartz D.C."/>
            <person name="Wang Y."/>
            <person name="Chen S."/>
        </authorList>
    </citation>
    <scope>NUCLEOTIDE SEQUENCE [LARGE SCALE GENOMIC DNA]</scope>
    <source>
        <strain evidence="2 3">ZZ0214-1</strain>
    </source>
</reference>
<dbReference type="Proteomes" id="UP000230002">
    <property type="component" value="Unassembled WGS sequence"/>
</dbReference>